<evidence type="ECO:0000313" key="2">
    <source>
        <dbReference type="Proteomes" id="UP000198757"/>
    </source>
</evidence>
<evidence type="ECO:0000313" key="1">
    <source>
        <dbReference type="EMBL" id="SDD77121.1"/>
    </source>
</evidence>
<organism evidence="1 2">
    <name type="scientific">Niabella drilacis (strain DSM 25811 / CCM 8410 / CCUG 62505 / LMG 26954 / E90)</name>
    <dbReference type="NCBI Taxonomy" id="1285928"/>
    <lineage>
        <taxon>Bacteria</taxon>
        <taxon>Pseudomonadati</taxon>
        <taxon>Bacteroidota</taxon>
        <taxon>Chitinophagia</taxon>
        <taxon>Chitinophagales</taxon>
        <taxon>Chitinophagaceae</taxon>
        <taxon>Niabella</taxon>
    </lineage>
</organism>
<dbReference type="STRING" id="1285928.SAMN04487894_11364"/>
<name>A0A1G6XGD7_NIADE</name>
<dbReference type="RefSeq" id="WP_090391906.1">
    <property type="nucleotide sequence ID" value="NZ_FMZO01000013.1"/>
</dbReference>
<proteinExistence type="predicted"/>
<gene>
    <name evidence="1" type="ORF">SAMN04487894_11364</name>
</gene>
<protein>
    <submittedName>
        <fullName evidence="1">Uncharacterized protein</fullName>
    </submittedName>
</protein>
<dbReference type="Proteomes" id="UP000198757">
    <property type="component" value="Unassembled WGS sequence"/>
</dbReference>
<dbReference type="OrthoDB" id="9806583at2"/>
<keyword evidence="2" id="KW-1185">Reference proteome</keyword>
<accession>A0A1G6XGD7</accession>
<reference evidence="2" key="1">
    <citation type="submission" date="2016-10" db="EMBL/GenBank/DDBJ databases">
        <authorList>
            <person name="Varghese N."/>
            <person name="Submissions S."/>
        </authorList>
    </citation>
    <scope>NUCLEOTIDE SEQUENCE [LARGE SCALE GENOMIC DNA]</scope>
    <source>
        <strain evidence="2">DSM 25811 / CCM 8410 / LMG 26954 / E90</strain>
    </source>
</reference>
<dbReference type="EMBL" id="FMZO01000013">
    <property type="protein sequence ID" value="SDD77121.1"/>
    <property type="molecule type" value="Genomic_DNA"/>
</dbReference>
<dbReference type="AlphaFoldDB" id="A0A1G6XGD7"/>
<sequence>MKINLTKEIIARINKADNTGHLRSMTVEELEVAIRRGLDLFHANGGAWDNLDPTGKADCLALGALTLYNLVSDEKNYK</sequence>